<gene>
    <name evidence="1" type="ORF">GKD70_02940</name>
</gene>
<comment type="caution">
    <text evidence="1">The sequence shown here is derived from an EMBL/GenBank/DDBJ whole genome shotgun (WGS) entry which is preliminary data.</text>
</comment>
<reference evidence="1 2" key="1">
    <citation type="journal article" date="2019" name="Nat. Med.">
        <title>A library of human gut bacterial isolates paired with longitudinal multiomics data enables mechanistic microbiome research.</title>
        <authorList>
            <person name="Poyet M."/>
            <person name="Groussin M."/>
            <person name="Gibbons S.M."/>
            <person name="Avila-Pacheco J."/>
            <person name="Jiang X."/>
            <person name="Kearney S.M."/>
            <person name="Perrotta A.R."/>
            <person name="Berdy B."/>
            <person name="Zhao S."/>
            <person name="Lieberman T.D."/>
            <person name="Swanson P.K."/>
            <person name="Smith M."/>
            <person name="Roesemann S."/>
            <person name="Alexander J.E."/>
            <person name="Rich S.A."/>
            <person name="Livny J."/>
            <person name="Vlamakis H."/>
            <person name="Clish C."/>
            <person name="Bullock K."/>
            <person name="Deik A."/>
            <person name="Scott J."/>
            <person name="Pierce K.A."/>
            <person name="Xavier R.J."/>
            <person name="Alm E.J."/>
        </authorList>
    </citation>
    <scope>NUCLEOTIDE SEQUENCE [LARGE SCALE GENOMIC DNA]</scope>
    <source>
        <strain evidence="1 2">BIOML-A20</strain>
    </source>
</reference>
<dbReference type="EMBL" id="WKMO01000002">
    <property type="protein sequence ID" value="MSB72262.1"/>
    <property type="molecule type" value="Genomic_DNA"/>
</dbReference>
<sequence>MKRIKIITSSVELEEFVNRTNIEIIQVDIKAVEQSFFAQEWFIAVIFYKEII</sequence>
<dbReference type="AlphaFoldDB" id="A0A9Q4MLG7"/>
<evidence type="ECO:0000313" key="2">
    <source>
        <dbReference type="Proteomes" id="UP000441609"/>
    </source>
</evidence>
<dbReference type="Proteomes" id="UP000441609">
    <property type="component" value="Unassembled WGS sequence"/>
</dbReference>
<evidence type="ECO:0000313" key="1">
    <source>
        <dbReference type="EMBL" id="MSB72262.1"/>
    </source>
</evidence>
<name>A0A9Q4MLG7_PARDI</name>
<dbReference type="RefSeq" id="WP_007565059.1">
    <property type="nucleotide sequence ID" value="NZ_JBCHFW010000001.1"/>
</dbReference>
<accession>A0A9Q4MLG7</accession>
<organism evidence="1 2">
    <name type="scientific">Parabacteroides distasonis</name>
    <dbReference type="NCBI Taxonomy" id="823"/>
    <lineage>
        <taxon>Bacteria</taxon>
        <taxon>Pseudomonadati</taxon>
        <taxon>Bacteroidota</taxon>
        <taxon>Bacteroidia</taxon>
        <taxon>Bacteroidales</taxon>
        <taxon>Tannerellaceae</taxon>
        <taxon>Parabacteroides</taxon>
    </lineage>
</organism>
<proteinExistence type="predicted"/>
<protein>
    <submittedName>
        <fullName evidence="1">Uncharacterized protein</fullName>
    </submittedName>
</protein>